<name>F8L4W7_SIMNZ</name>
<evidence type="ECO:0000256" key="1">
    <source>
        <dbReference type="SAM" id="Coils"/>
    </source>
</evidence>
<sequence length="475" mass="53048">MSDAIDAIDGSFEDLIELYQSSHDNAGKNLFPVDEKKGQLAALETLIKEQHRAQENPNQKLATIHAILNDQFEKVISAADKQKALEGILNGAFSTSNQAEPRSFSDPEEKLEQIETIVRDNGALYHHPHEKFAAIEAVLTGFNHMKISPANGIEKPSFDLTELYEASKLASTQEPDPVLDQAKKELLAELQTMVEEQERLHQNPEEKIATIQTILNDEIGAAEKHQVIESVLNGDLLLELNDESPTFDNPEEKLSQIESIVKDRQGLYSNPHVKFASIEALLGDHSKSANPWVQAHNSLGLVEESSRRIIKAEEKRQKELRDLWRTGMDDKAKLYPEMAWDQKKWQYASMAMMGASFAGPWAAGSSNQIAGVIHPLVAKVSKMDLATLAGLIEKGCNMAPDLANNQGSQLIQVGSQTSSLAKKDRETLHDWETQQERQDLETQQQLVQEARQNDTSLKERHLEVIKTLTSMIVGR</sequence>
<feature type="coiled-coil region" evidence="1">
    <location>
        <begin position="433"/>
        <end position="460"/>
    </location>
</feature>
<accession>F8L4W7</accession>
<reference evidence="2 3" key="2">
    <citation type="journal article" date="2011" name="Mol. Biol. Evol.">
        <title>Unity in variety--the pan-genome of the Chlamydiae.</title>
        <authorList>
            <person name="Collingro A."/>
            <person name="Tischler P."/>
            <person name="Weinmaier T."/>
            <person name="Penz T."/>
            <person name="Heinz E."/>
            <person name="Brunham R.C."/>
            <person name="Read T.D."/>
            <person name="Bavoil P.M."/>
            <person name="Sachse K."/>
            <person name="Kahane S."/>
            <person name="Friedman M.G."/>
            <person name="Rattei T."/>
            <person name="Myers G.S."/>
            <person name="Horn M."/>
        </authorList>
    </citation>
    <scope>NUCLEOTIDE SEQUENCE [LARGE SCALE GENOMIC DNA]</scope>
    <source>
        <strain evidence="3">ATCC VR-1471 / Z</strain>
    </source>
</reference>
<dbReference type="RefSeq" id="WP_013943428.1">
    <property type="nucleotide sequence ID" value="NC_015713.1"/>
</dbReference>
<dbReference type="EMBL" id="FR872582">
    <property type="protein sequence ID" value="CCB88961.1"/>
    <property type="molecule type" value="Genomic_DNA"/>
</dbReference>
<gene>
    <name evidence="2" type="ordered locus">SNE_A10840</name>
</gene>
<dbReference type="STRING" id="331113.SNE_A10840"/>
<evidence type="ECO:0000313" key="2">
    <source>
        <dbReference type="EMBL" id="CCB88961.1"/>
    </source>
</evidence>
<proteinExistence type="predicted"/>
<reference key="1">
    <citation type="journal article" date="2011" name="Mol. Biol. Evol.">
        <title>Unity in variety -- the pan-genome of the Chlamydiae.</title>
        <authorList>
            <person name="Collingro A."/>
            <person name="Tischler P."/>
            <person name="Weinmaier T."/>
            <person name="Penz T."/>
            <person name="Heinz E."/>
            <person name="Brunham R.C."/>
            <person name="Read T.D."/>
            <person name="Bavoil P.M."/>
            <person name="Sachse K."/>
            <person name="Kahane S."/>
            <person name="Friedman M.G."/>
            <person name="Rattei T."/>
            <person name="Myers G.S.A."/>
            <person name="Horn M."/>
        </authorList>
    </citation>
    <scope>NUCLEOTIDE SEQUENCE</scope>
    <source>
        <strain>Z</strain>
    </source>
</reference>
<organism evidence="2 3">
    <name type="scientific">Simkania negevensis (strain ATCC VR-1471 / DSM 27360 / Z)</name>
    <dbReference type="NCBI Taxonomy" id="331113"/>
    <lineage>
        <taxon>Bacteria</taxon>
        <taxon>Pseudomonadati</taxon>
        <taxon>Chlamydiota</taxon>
        <taxon>Chlamydiia</taxon>
        <taxon>Parachlamydiales</taxon>
        <taxon>Simkaniaceae</taxon>
        <taxon>Simkania</taxon>
    </lineage>
</organism>
<dbReference type="HOGENOM" id="CLU_574772_0_0_0"/>
<dbReference type="AlphaFoldDB" id="F8L4W7"/>
<dbReference type="KEGG" id="sng:SNE_A10840"/>
<keyword evidence="3" id="KW-1185">Reference proteome</keyword>
<keyword evidence="1" id="KW-0175">Coiled coil</keyword>
<protein>
    <submittedName>
        <fullName evidence="2">Uncharacterized protein</fullName>
    </submittedName>
</protein>
<dbReference type="Proteomes" id="UP000000496">
    <property type="component" value="Chromosome gsn.131"/>
</dbReference>
<evidence type="ECO:0000313" key="3">
    <source>
        <dbReference type="Proteomes" id="UP000000496"/>
    </source>
</evidence>